<dbReference type="GO" id="GO:0044715">
    <property type="term" value="F:8-oxo-dGDP phosphatase activity"/>
    <property type="evidence" value="ECO:0007669"/>
    <property type="project" value="TreeGrafter"/>
</dbReference>
<name>A0A2N0S6W8_9GLOM</name>
<dbReference type="InterPro" id="IPR047127">
    <property type="entry name" value="MutT-like"/>
</dbReference>
<dbReference type="Proteomes" id="UP000232688">
    <property type="component" value="Unassembled WGS sequence"/>
</dbReference>
<reference evidence="15 16" key="4">
    <citation type="submission" date="2017-10" db="EMBL/GenBank/DDBJ databases">
        <title>Genome analyses suggest a sexual origin of heterokaryosis in a supposedly ancient asexual fungus.</title>
        <authorList>
            <person name="Corradi N."/>
            <person name="Sedzielewska K."/>
            <person name="Noel J."/>
            <person name="Charron P."/>
            <person name="Farinelli L."/>
            <person name="Marton T."/>
            <person name="Kruger M."/>
            <person name="Pelin A."/>
            <person name="Brachmann A."/>
            <person name="Corradi N."/>
        </authorList>
    </citation>
    <scope>NUCLEOTIDE SEQUENCE [LARGE SCALE GENOMIC DNA]</scope>
    <source>
        <strain evidence="15 16">A1</strain>
    </source>
</reference>
<comment type="cofactor">
    <cofactor evidence="1">
        <name>Mg(2+)</name>
        <dbReference type="ChEBI" id="CHEBI:18420"/>
    </cofactor>
</comment>
<dbReference type="VEuPathDB" id="FungiDB:RhiirA1_453691"/>
<dbReference type="InterPro" id="IPR020476">
    <property type="entry name" value="Nudix_hydrolase"/>
</dbReference>
<keyword evidence="8" id="KW-0460">Magnesium</keyword>
<dbReference type="InterPro" id="IPR000086">
    <property type="entry name" value="NUDIX_hydrolase_dom"/>
</dbReference>
<evidence type="ECO:0000256" key="5">
    <source>
        <dbReference type="ARBA" id="ARBA00022723"/>
    </source>
</evidence>
<evidence type="ECO:0000256" key="8">
    <source>
        <dbReference type="ARBA" id="ARBA00022842"/>
    </source>
</evidence>
<evidence type="ECO:0000256" key="2">
    <source>
        <dbReference type="ARBA" id="ARBA00005582"/>
    </source>
</evidence>
<comment type="caution">
    <text evidence="15">The sequence shown here is derived from an EMBL/GenBank/DDBJ whole genome shotgun (WGS) entry which is preliminary data.</text>
</comment>
<dbReference type="PROSITE" id="PS00893">
    <property type="entry name" value="NUDIX_BOX"/>
    <property type="match status" value="1"/>
</dbReference>
<dbReference type="PANTHER" id="PTHR47707:SF1">
    <property type="entry name" value="NUDIX HYDROLASE FAMILY PROTEIN"/>
    <property type="match status" value="1"/>
</dbReference>
<evidence type="ECO:0000256" key="1">
    <source>
        <dbReference type="ARBA" id="ARBA00001946"/>
    </source>
</evidence>
<dbReference type="Gene3D" id="3.90.79.10">
    <property type="entry name" value="Nucleoside Triphosphate Pyrophosphohydrolase"/>
    <property type="match status" value="1"/>
</dbReference>
<keyword evidence="6" id="KW-0227">DNA damage</keyword>
<reference evidence="15 16" key="3">
    <citation type="submission" date="2017-10" db="EMBL/GenBank/DDBJ databases">
        <title>Extensive intraspecific genome diversity in a model arbuscular mycorrhizal fungus.</title>
        <authorList>
            <person name="Chen E.C.H."/>
            <person name="Morin E."/>
            <person name="Baudet D."/>
            <person name="Noel J."/>
            <person name="Ndikumana S."/>
            <person name="Charron P."/>
            <person name="St-Onge C."/>
            <person name="Giorgi J."/>
            <person name="Grigoriev I.V."/>
            <person name="Roux C."/>
            <person name="Martin F.M."/>
            <person name="Corradi N."/>
        </authorList>
    </citation>
    <scope>NUCLEOTIDE SEQUENCE [LARGE SCALE GENOMIC DNA]</scope>
    <source>
        <strain evidence="15 16">A1</strain>
    </source>
</reference>
<evidence type="ECO:0000256" key="11">
    <source>
        <dbReference type="ARBA" id="ARBA00038905"/>
    </source>
</evidence>
<dbReference type="PANTHER" id="PTHR47707">
    <property type="entry name" value="8-OXO-DGTP DIPHOSPHATASE"/>
    <property type="match status" value="1"/>
</dbReference>
<evidence type="ECO:0000259" key="13">
    <source>
        <dbReference type="PROSITE" id="PS51462"/>
    </source>
</evidence>
<dbReference type="InterPro" id="IPR020084">
    <property type="entry name" value="NUDIX_hydrolase_CS"/>
</dbReference>
<dbReference type="GO" id="GO:0046872">
    <property type="term" value="F:metal ion binding"/>
    <property type="evidence" value="ECO:0007669"/>
    <property type="project" value="UniProtKB-KW"/>
</dbReference>
<dbReference type="Proteomes" id="UP000232722">
    <property type="component" value="Unassembled WGS sequence"/>
</dbReference>
<dbReference type="PROSITE" id="PS51462">
    <property type="entry name" value="NUDIX"/>
    <property type="match status" value="1"/>
</dbReference>
<evidence type="ECO:0000313" key="14">
    <source>
        <dbReference type="EMBL" id="PKC17432.1"/>
    </source>
</evidence>
<keyword evidence="5" id="KW-0479">Metal-binding</keyword>
<dbReference type="EMBL" id="LLXJ01000015">
    <property type="protein sequence ID" value="PKC17432.1"/>
    <property type="molecule type" value="Genomic_DNA"/>
</dbReference>
<dbReference type="Pfam" id="PF00293">
    <property type="entry name" value="NUDIX"/>
    <property type="match status" value="1"/>
</dbReference>
<evidence type="ECO:0000313" key="17">
    <source>
        <dbReference type="Proteomes" id="UP000232722"/>
    </source>
</evidence>
<keyword evidence="7 12" id="KW-0378">Hydrolase</keyword>
<reference evidence="14 17" key="2">
    <citation type="submission" date="2017-09" db="EMBL/GenBank/DDBJ databases">
        <title>Extensive intraspecific genome diversity in a model arbuscular mycorrhizal fungus.</title>
        <authorList>
            <person name="Chen E.C."/>
            <person name="Morin E."/>
            <person name="Beaudet D."/>
            <person name="Noel J."/>
            <person name="Ndikumana S."/>
            <person name="Charron P."/>
            <person name="St-Onge C."/>
            <person name="Giorgi J."/>
            <person name="Grigoriev I.V."/>
            <person name="Roux C."/>
            <person name="Martin F.M."/>
            <person name="Corradi N."/>
        </authorList>
    </citation>
    <scope>NUCLEOTIDE SEQUENCE [LARGE SCALE GENOMIC DNA]</scope>
    <source>
        <strain evidence="14 17">A5</strain>
    </source>
</reference>
<dbReference type="EC" id="3.6.1.55" evidence="11"/>
<evidence type="ECO:0000256" key="4">
    <source>
        <dbReference type="ARBA" id="ARBA00022705"/>
    </source>
</evidence>
<dbReference type="GO" id="GO:0006281">
    <property type="term" value="P:DNA repair"/>
    <property type="evidence" value="ECO:0007669"/>
    <property type="project" value="UniProtKB-KW"/>
</dbReference>
<dbReference type="GO" id="GO:0035539">
    <property type="term" value="F:8-oxo-7,8-dihydrodeoxyguanosine triphosphate pyrophosphatase activity"/>
    <property type="evidence" value="ECO:0007669"/>
    <property type="project" value="UniProtKB-EC"/>
</dbReference>
<keyword evidence="3" id="KW-0515">Mutator protein</keyword>
<evidence type="ECO:0000256" key="9">
    <source>
        <dbReference type="ARBA" id="ARBA00023204"/>
    </source>
</evidence>
<reference evidence="14 17" key="1">
    <citation type="submission" date="2016-04" db="EMBL/GenBank/DDBJ databases">
        <title>Genome analyses suggest a sexual origin of heterokaryosis in a supposedly ancient asexual fungus.</title>
        <authorList>
            <person name="Ropars J."/>
            <person name="Sedzielewska K."/>
            <person name="Noel J."/>
            <person name="Charron P."/>
            <person name="Farinelli L."/>
            <person name="Marton T."/>
            <person name="Kruger M."/>
            <person name="Pelin A."/>
            <person name="Brachmann A."/>
            <person name="Corradi N."/>
        </authorList>
    </citation>
    <scope>NUCLEOTIDE SEQUENCE [LARGE SCALE GENOMIC DNA]</scope>
    <source>
        <strain evidence="14 17">A5</strain>
    </source>
</reference>
<feature type="domain" description="Nudix hydrolase" evidence="13">
    <location>
        <begin position="22"/>
        <end position="153"/>
    </location>
</feature>
<proteinExistence type="inferred from homology"/>
<organism evidence="15 16">
    <name type="scientific">Rhizophagus irregularis</name>
    <dbReference type="NCBI Taxonomy" id="588596"/>
    <lineage>
        <taxon>Eukaryota</taxon>
        <taxon>Fungi</taxon>
        <taxon>Fungi incertae sedis</taxon>
        <taxon>Mucoromycota</taxon>
        <taxon>Glomeromycotina</taxon>
        <taxon>Glomeromycetes</taxon>
        <taxon>Glomerales</taxon>
        <taxon>Glomeraceae</taxon>
        <taxon>Rhizophagus</taxon>
    </lineage>
</organism>
<dbReference type="GO" id="GO:0044716">
    <property type="term" value="F:8-oxo-GDP phosphatase activity"/>
    <property type="evidence" value="ECO:0007669"/>
    <property type="project" value="TreeGrafter"/>
</dbReference>
<evidence type="ECO:0000256" key="3">
    <source>
        <dbReference type="ARBA" id="ARBA00022457"/>
    </source>
</evidence>
<keyword evidence="4" id="KW-0235">DNA replication</keyword>
<sequence length="174" mass="19852">MAYIRGQGFITIEYDCWASMRKHLLLVSTVVINDNLQLLISRRNDDVEALAGHWQFPGGKVEDNEECSAAALRELKEETGIEIFDKLFHWKHFHFNSSTYEGIDIFLVYTTQGSRHMEKEKNSEWIFVPLHELQSYSPLCPSIYTAIDAGLNDCIVTNSCYNVLNSGELVSLGE</sequence>
<dbReference type="GO" id="GO:0006260">
    <property type="term" value="P:DNA replication"/>
    <property type="evidence" value="ECO:0007669"/>
    <property type="project" value="UniProtKB-KW"/>
</dbReference>
<evidence type="ECO:0000256" key="6">
    <source>
        <dbReference type="ARBA" id="ARBA00022763"/>
    </source>
</evidence>
<dbReference type="AlphaFoldDB" id="A0A2N0S6W8"/>
<dbReference type="PRINTS" id="PR00502">
    <property type="entry name" value="NUDIXFAMILY"/>
</dbReference>
<dbReference type="GO" id="GO:0008413">
    <property type="term" value="F:8-oxo-7,8-dihydroguanosine triphosphate pyrophosphatase activity"/>
    <property type="evidence" value="ECO:0007669"/>
    <property type="project" value="TreeGrafter"/>
</dbReference>
<evidence type="ECO:0000313" key="15">
    <source>
        <dbReference type="EMBL" id="PKC71294.1"/>
    </source>
</evidence>
<comment type="catalytic activity">
    <reaction evidence="10">
        <text>8-oxo-dGTP + H2O = 8-oxo-dGMP + diphosphate + H(+)</text>
        <dbReference type="Rhea" id="RHEA:31575"/>
        <dbReference type="ChEBI" id="CHEBI:15377"/>
        <dbReference type="ChEBI" id="CHEBI:15378"/>
        <dbReference type="ChEBI" id="CHEBI:33019"/>
        <dbReference type="ChEBI" id="CHEBI:63224"/>
        <dbReference type="ChEBI" id="CHEBI:77896"/>
        <dbReference type="EC" id="3.6.1.55"/>
    </reaction>
</comment>
<evidence type="ECO:0000256" key="7">
    <source>
        <dbReference type="ARBA" id="ARBA00022801"/>
    </source>
</evidence>
<accession>A0A2N0S6W8</accession>
<evidence type="ECO:0000256" key="12">
    <source>
        <dbReference type="RuleBase" id="RU003476"/>
    </source>
</evidence>
<protein>
    <recommendedName>
        <fullName evidence="11">8-oxo-dGTP diphosphatase</fullName>
        <ecNumber evidence="11">3.6.1.55</ecNumber>
    </recommendedName>
</protein>
<evidence type="ECO:0000313" key="16">
    <source>
        <dbReference type="Proteomes" id="UP000232688"/>
    </source>
</evidence>
<dbReference type="EMBL" id="LLXH01000174">
    <property type="protein sequence ID" value="PKC71294.1"/>
    <property type="molecule type" value="Genomic_DNA"/>
</dbReference>
<dbReference type="InterPro" id="IPR015797">
    <property type="entry name" value="NUDIX_hydrolase-like_dom_sf"/>
</dbReference>
<gene>
    <name evidence="15" type="ORF">RhiirA1_453691</name>
    <name evidence="14" type="ORF">RhiirA5_405896</name>
</gene>
<keyword evidence="9" id="KW-0234">DNA repair</keyword>
<comment type="similarity">
    <text evidence="2 12">Belongs to the Nudix hydrolase family.</text>
</comment>
<evidence type="ECO:0000256" key="10">
    <source>
        <dbReference type="ARBA" id="ARBA00035861"/>
    </source>
</evidence>
<dbReference type="SUPFAM" id="SSF55811">
    <property type="entry name" value="Nudix"/>
    <property type="match status" value="1"/>
</dbReference>